<proteinExistence type="predicted"/>
<name>A0ACC3TAA8_LIPKO</name>
<dbReference type="Proteomes" id="UP001433508">
    <property type="component" value="Unassembled WGS sequence"/>
</dbReference>
<accession>A0ACC3TAA8</accession>
<organism evidence="1 2">
    <name type="scientific">Lipomyces kononenkoae</name>
    <name type="common">Yeast</name>
    <dbReference type="NCBI Taxonomy" id="34357"/>
    <lineage>
        <taxon>Eukaryota</taxon>
        <taxon>Fungi</taxon>
        <taxon>Dikarya</taxon>
        <taxon>Ascomycota</taxon>
        <taxon>Saccharomycotina</taxon>
        <taxon>Lipomycetes</taxon>
        <taxon>Lipomycetales</taxon>
        <taxon>Lipomycetaceae</taxon>
        <taxon>Lipomyces</taxon>
    </lineage>
</organism>
<protein>
    <submittedName>
        <fullName evidence="1">Uncharacterized protein</fullName>
    </submittedName>
</protein>
<keyword evidence="2" id="KW-1185">Reference proteome</keyword>
<sequence length="280" mass="31645">MSRFNECCRYPSLSYNSVAETVTVITTPRDLHEVGASDLVNSILSNAQISLASHGADASLIRRIKDARASDRKGHGDYARSKKMADSLIVFAAGTVEGVKTMIAIEVGFTENYNGLCEDKDFWSLGQHVDVCILVCLEESPRFRNPRTPFESVADVDAEIATMMQNVAADFDRDSAHGYYGSIEYRGHKWVGELREAFIEVWRANRRRPRRYTLIQDSLSLKRPPKSLGLRIRHLVPQNYLADAHIPDGDIVFDGDEYLVSLRQFMAETAKQRYFDFISP</sequence>
<dbReference type="EMBL" id="MU971338">
    <property type="protein sequence ID" value="KAK9240699.1"/>
    <property type="molecule type" value="Genomic_DNA"/>
</dbReference>
<evidence type="ECO:0000313" key="2">
    <source>
        <dbReference type="Proteomes" id="UP001433508"/>
    </source>
</evidence>
<comment type="caution">
    <text evidence="1">The sequence shown here is derived from an EMBL/GenBank/DDBJ whole genome shotgun (WGS) entry which is preliminary data.</text>
</comment>
<evidence type="ECO:0000313" key="1">
    <source>
        <dbReference type="EMBL" id="KAK9240699.1"/>
    </source>
</evidence>
<gene>
    <name evidence="1" type="ORF">V1525DRAFT_394692</name>
</gene>
<reference evidence="2" key="1">
    <citation type="journal article" date="2024" name="Front. Bioeng. Biotechnol.">
        <title>Genome-scale model development and genomic sequencing of the oleaginous clade Lipomyces.</title>
        <authorList>
            <person name="Czajka J.J."/>
            <person name="Han Y."/>
            <person name="Kim J."/>
            <person name="Mondo S.J."/>
            <person name="Hofstad B.A."/>
            <person name="Robles A."/>
            <person name="Haridas S."/>
            <person name="Riley R."/>
            <person name="LaButti K."/>
            <person name="Pangilinan J."/>
            <person name="Andreopoulos W."/>
            <person name="Lipzen A."/>
            <person name="Yan J."/>
            <person name="Wang M."/>
            <person name="Ng V."/>
            <person name="Grigoriev I.V."/>
            <person name="Spatafora J.W."/>
            <person name="Magnuson J.K."/>
            <person name="Baker S.E."/>
            <person name="Pomraning K.R."/>
        </authorList>
    </citation>
    <scope>NUCLEOTIDE SEQUENCE [LARGE SCALE GENOMIC DNA]</scope>
    <source>
        <strain evidence="2">CBS 7786</strain>
    </source>
</reference>